<proteinExistence type="predicted"/>
<evidence type="ECO:0000313" key="1">
    <source>
        <dbReference type="EMBL" id="KAB6564002.1"/>
    </source>
</evidence>
<gene>
    <name evidence="1" type="ORF">GAY79_01200</name>
</gene>
<name>A0A7J5RMW6_PHOVU</name>
<evidence type="ECO:0000313" key="2">
    <source>
        <dbReference type="Proteomes" id="UP000437431"/>
    </source>
</evidence>
<dbReference type="AlphaFoldDB" id="A0A7J5RMW6"/>
<dbReference type="Proteomes" id="UP000437431">
    <property type="component" value="Unassembled WGS sequence"/>
</dbReference>
<accession>A0A7J5RMW6</accession>
<reference evidence="1 2" key="1">
    <citation type="journal article" date="2019" name="Nat. Med.">
        <title>A library of human gut bacterial isolates paired with longitudinal multiomics data enables mechanistic microbiome research.</title>
        <authorList>
            <person name="Poyet M."/>
            <person name="Groussin M."/>
            <person name="Gibbons S.M."/>
            <person name="Avila-Pacheco J."/>
            <person name="Jiang X."/>
            <person name="Kearney S.M."/>
            <person name="Perrotta A.R."/>
            <person name="Berdy B."/>
            <person name="Zhao S."/>
            <person name="Lieberman T.D."/>
            <person name="Swanson P.K."/>
            <person name="Smith M."/>
            <person name="Roesemann S."/>
            <person name="Alexander J.E."/>
            <person name="Rich S.A."/>
            <person name="Livny J."/>
            <person name="Vlamakis H."/>
            <person name="Clish C."/>
            <person name="Bullock K."/>
            <person name="Deik A."/>
            <person name="Scott J."/>
            <person name="Pierce K.A."/>
            <person name="Xavier R.J."/>
            <person name="Alm E.J."/>
        </authorList>
    </citation>
    <scope>NUCLEOTIDE SEQUENCE [LARGE SCALE GENOMIC DNA]</scope>
    <source>
        <strain evidence="1 2">BIOML-A111</strain>
    </source>
</reference>
<dbReference type="EMBL" id="WDAY01000002">
    <property type="protein sequence ID" value="KAB6564002.1"/>
    <property type="molecule type" value="Genomic_DNA"/>
</dbReference>
<protein>
    <submittedName>
        <fullName evidence="1">Uncharacterized protein</fullName>
    </submittedName>
</protein>
<sequence>MDFLTNREDSATEKGGQPVLKSYYDRQSGLWGLRRGERMTVRPRYPEVFDICGNRAAVRFGNNRAGVVNETGQPGIQLDRCRKMKFMKGDLLAVTDCAGNESYIDLKVNRTYREKPVVLSFGCMELPYGGVELLKVGAFFFSRTGKPYVSMRGVDQNGIYFYDFYLKIPDYRVPKDCQLVDPVWTTLFDVFACVLAGDEEEVYWCCGRLADRGIVVMDGNGNYYHVEKGKEKRYIACNTPRPGEEDFHTVMERLKEEAGRHAGIAQRKQLQEEEQKRLKRLEEIRDALPFRMGMKWGLKLGERIIVPPKYRKILPPVGYYCAYEENACQWGIMALDGKVVVEARYQKVDIECNGTVHLTVIPGKVKTIKL</sequence>
<comment type="caution">
    <text evidence="1">The sequence shown here is derived from an EMBL/GenBank/DDBJ whole genome shotgun (WGS) entry which is preliminary data.</text>
</comment>
<organism evidence="1 2">
    <name type="scientific">Phocaeicola vulgatus</name>
    <name type="common">Bacteroides vulgatus</name>
    <dbReference type="NCBI Taxonomy" id="821"/>
    <lineage>
        <taxon>Bacteria</taxon>
        <taxon>Pseudomonadati</taxon>
        <taxon>Bacteroidota</taxon>
        <taxon>Bacteroidia</taxon>
        <taxon>Bacteroidales</taxon>
        <taxon>Bacteroidaceae</taxon>
        <taxon>Phocaeicola</taxon>
    </lineage>
</organism>